<evidence type="ECO:0000259" key="3">
    <source>
        <dbReference type="Pfam" id="PF02769"/>
    </source>
</evidence>
<dbReference type="GO" id="GO:0051604">
    <property type="term" value="P:protein maturation"/>
    <property type="evidence" value="ECO:0007669"/>
    <property type="project" value="TreeGrafter"/>
</dbReference>
<dbReference type="Gene3D" id="3.30.1330.10">
    <property type="entry name" value="PurM-like, N-terminal domain"/>
    <property type="match status" value="1"/>
</dbReference>
<dbReference type="EMBL" id="CP003326">
    <property type="protein sequence ID" value="AFS77403.1"/>
    <property type="molecule type" value="Genomic_DNA"/>
</dbReference>
<gene>
    <name evidence="4" type="primary">hypE</name>
    <name evidence="4" type="ordered locus">Curi_c03230</name>
</gene>
<dbReference type="Pfam" id="PF00586">
    <property type="entry name" value="AIRS"/>
    <property type="match status" value="1"/>
</dbReference>
<name>K0AUA7_GOTA9</name>
<dbReference type="eggNOG" id="COG0309">
    <property type="taxonomic scope" value="Bacteria"/>
</dbReference>
<dbReference type="Pfam" id="PF02769">
    <property type="entry name" value="AIRS_C"/>
    <property type="match status" value="1"/>
</dbReference>
<dbReference type="STRING" id="1128398.Curi_c03230"/>
<protein>
    <submittedName>
        <fullName evidence="4">Hydrogenase maturation factor HypE</fullName>
    </submittedName>
</protein>
<dbReference type="PANTHER" id="PTHR30303">
    <property type="entry name" value="HYDROGENASE ISOENZYMES FORMATION PROTEIN HYPE"/>
    <property type="match status" value="1"/>
</dbReference>
<reference evidence="4 5" key="1">
    <citation type="journal article" date="2012" name="PLoS ONE">
        <title>The purine-utilizing bacterium Clostridium acidurici 9a: a genome-guided metabolic reconsideration.</title>
        <authorList>
            <person name="Hartwich K."/>
            <person name="Poehlein A."/>
            <person name="Daniel R."/>
        </authorList>
    </citation>
    <scope>NUCLEOTIDE SEQUENCE [LARGE SCALE GENOMIC DNA]</scope>
    <source>
        <strain evidence="5">ATCC 7906 / DSM 604 / BCRC 14475 / CIP 104303 / KCTC 5404 / NCIMB 10678 / 9a</strain>
    </source>
</reference>
<feature type="domain" description="PurM-like C-terminal" evidence="3">
    <location>
        <begin position="155"/>
        <end position="305"/>
    </location>
</feature>
<evidence type="ECO:0000313" key="5">
    <source>
        <dbReference type="Proteomes" id="UP000006094"/>
    </source>
</evidence>
<dbReference type="CDD" id="cd06061">
    <property type="entry name" value="PurM-like1"/>
    <property type="match status" value="1"/>
</dbReference>
<dbReference type="HOGENOM" id="CLU_041631_0_0_9"/>
<proteinExistence type="inferred from homology"/>
<dbReference type="Gene3D" id="3.90.650.10">
    <property type="entry name" value="PurM-like C-terminal domain"/>
    <property type="match status" value="1"/>
</dbReference>
<evidence type="ECO:0000256" key="1">
    <source>
        <dbReference type="ARBA" id="ARBA00006243"/>
    </source>
</evidence>
<dbReference type="PATRIC" id="fig|1128398.3.peg.334"/>
<sequence>MEMEIGKVPNEVLEKLVFSNIKNKREEVLVSAGIGKDCAVLDFEKYGCVVSTDPITGATHNIGSLAINISCNDIASSGAEPIGVLMTILVPPKTTEAELEDIMRQAGETSKKLNIEIIGGHTEVTDAVNRVVITTTVIGRQLKENVLNAEESIIGDKILITKSAGIEGTAIIANELKEKLEGKVSVELLEEAIELNDSISVVKEGMISSKIGVRYMHDITEGGVMGAIWEASKATGKGVLVNKDSIPLKKSTIEICKVLDIDPYRLISSGSMLIVAPNKNVDILKEELKKENIECTVIGEIVEDGIKMKEKDQILNIDPPGSDELYKVI</sequence>
<evidence type="ECO:0000313" key="4">
    <source>
        <dbReference type="EMBL" id="AFS77403.1"/>
    </source>
</evidence>
<feature type="domain" description="PurM-like N-terminal" evidence="2">
    <location>
        <begin position="35"/>
        <end position="140"/>
    </location>
</feature>
<dbReference type="SUPFAM" id="SSF56042">
    <property type="entry name" value="PurM C-terminal domain-like"/>
    <property type="match status" value="1"/>
</dbReference>
<dbReference type="SUPFAM" id="SSF55326">
    <property type="entry name" value="PurM N-terminal domain-like"/>
    <property type="match status" value="1"/>
</dbReference>
<dbReference type="Proteomes" id="UP000006094">
    <property type="component" value="Chromosome"/>
</dbReference>
<dbReference type="InterPro" id="IPR011854">
    <property type="entry name" value="HypE"/>
</dbReference>
<dbReference type="PIRSF" id="PIRSF005644">
    <property type="entry name" value="Hdrgns_mtr_HypE"/>
    <property type="match status" value="1"/>
</dbReference>
<dbReference type="AlphaFoldDB" id="K0AUA7"/>
<dbReference type="PANTHER" id="PTHR30303:SF4">
    <property type="entry name" value="HYDROGENASE EXPRESSION_FORMATION PROTEIN HYPE"/>
    <property type="match status" value="1"/>
</dbReference>
<dbReference type="InterPro" id="IPR010918">
    <property type="entry name" value="PurM-like_C_dom"/>
</dbReference>
<comment type="similarity">
    <text evidence="1">Belongs to the HypE family.</text>
</comment>
<keyword evidence="5" id="KW-1185">Reference proteome</keyword>
<dbReference type="InterPro" id="IPR036921">
    <property type="entry name" value="PurM-like_N_sf"/>
</dbReference>
<dbReference type="KEGG" id="cad:Curi_c03230"/>
<accession>K0AUA7</accession>
<dbReference type="InterPro" id="IPR036676">
    <property type="entry name" value="PurM-like_C_sf"/>
</dbReference>
<dbReference type="InterPro" id="IPR016188">
    <property type="entry name" value="PurM-like_N"/>
</dbReference>
<organism evidence="4 5">
    <name type="scientific">Gottschalkia acidurici (strain ATCC 7906 / DSM 604 / BCRC 14475 / CIP 104303 / KCTC 5404 / NCIMB 10678 / 9a)</name>
    <name type="common">Clostridium acidurici</name>
    <dbReference type="NCBI Taxonomy" id="1128398"/>
    <lineage>
        <taxon>Bacteria</taxon>
        <taxon>Bacillati</taxon>
        <taxon>Bacillota</taxon>
        <taxon>Tissierellia</taxon>
        <taxon>Tissierellales</taxon>
        <taxon>Gottschalkiaceae</taxon>
        <taxon>Gottschalkia</taxon>
    </lineage>
</organism>
<evidence type="ECO:0000259" key="2">
    <source>
        <dbReference type="Pfam" id="PF00586"/>
    </source>
</evidence>